<dbReference type="EC" id="2.1.1.10" evidence="8"/>
<dbReference type="EMBL" id="FN649760">
    <property type="protein sequence ID" value="CBJ27446.1"/>
    <property type="molecule type" value="Genomic_DNA"/>
</dbReference>
<evidence type="ECO:0000256" key="4">
    <source>
        <dbReference type="ARBA" id="ARBA00022833"/>
    </source>
</evidence>
<evidence type="ECO:0000256" key="3">
    <source>
        <dbReference type="ARBA" id="ARBA00022723"/>
    </source>
</evidence>
<evidence type="ECO:0000256" key="5">
    <source>
        <dbReference type="PROSITE-ProRule" id="PRU00333"/>
    </source>
</evidence>
<comment type="cofactor">
    <cofactor evidence="5">
        <name>Zn(2+)</name>
        <dbReference type="ChEBI" id="CHEBI:29105"/>
    </cofactor>
</comment>
<dbReference type="OrthoDB" id="197544at2759"/>
<gene>
    <name evidence="8" type="primary">HMT</name>
    <name evidence="8" type="ORF">Esi_0071_0065</name>
</gene>
<dbReference type="PIRSF" id="PIRSF037505">
    <property type="entry name" value="Betaine_HMT"/>
    <property type="match status" value="1"/>
</dbReference>
<feature type="binding site" evidence="5">
    <location>
        <position position="304"/>
    </location>
    <ligand>
        <name>Zn(2+)</name>
        <dbReference type="ChEBI" id="CHEBI:29105"/>
    </ligand>
</feature>
<dbReference type="PROSITE" id="PS50970">
    <property type="entry name" value="HCY"/>
    <property type="match status" value="1"/>
</dbReference>
<feature type="binding site" evidence="5">
    <location>
        <position position="398"/>
    </location>
    <ligand>
        <name>Zn(2+)</name>
        <dbReference type="ChEBI" id="CHEBI:29105"/>
    </ligand>
</feature>
<dbReference type="InterPro" id="IPR003726">
    <property type="entry name" value="HCY_dom"/>
</dbReference>
<reference evidence="8 9" key="1">
    <citation type="journal article" date="2010" name="Nature">
        <title>The Ectocarpus genome and the independent evolution of multicellularity in brown algae.</title>
        <authorList>
            <person name="Cock J.M."/>
            <person name="Sterck L."/>
            <person name="Rouze P."/>
            <person name="Scornet D."/>
            <person name="Allen A.E."/>
            <person name="Amoutzias G."/>
            <person name="Anthouard V."/>
            <person name="Artiguenave F."/>
            <person name="Aury J.M."/>
            <person name="Badger J.H."/>
            <person name="Beszteri B."/>
            <person name="Billiau K."/>
            <person name="Bonnet E."/>
            <person name="Bothwell J.H."/>
            <person name="Bowler C."/>
            <person name="Boyen C."/>
            <person name="Brownlee C."/>
            <person name="Carrano C.J."/>
            <person name="Charrier B."/>
            <person name="Cho G.Y."/>
            <person name="Coelho S.M."/>
            <person name="Collen J."/>
            <person name="Corre E."/>
            <person name="Da Silva C."/>
            <person name="Delage L."/>
            <person name="Delaroque N."/>
            <person name="Dittami S.M."/>
            <person name="Doulbeau S."/>
            <person name="Elias M."/>
            <person name="Farnham G."/>
            <person name="Gachon C.M."/>
            <person name="Gschloessl B."/>
            <person name="Heesch S."/>
            <person name="Jabbari K."/>
            <person name="Jubin C."/>
            <person name="Kawai H."/>
            <person name="Kimura K."/>
            <person name="Kloareg B."/>
            <person name="Kupper F.C."/>
            <person name="Lang D."/>
            <person name="Le Bail A."/>
            <person name="Leblanc C."/>
            <person name="Lerouge P."/>
            <person name="Lohr M."/>
            <person name="Lopez P.J."/>
            <person name="Martens C."/>
            <person name="Maumus F."/>
            <person name="Michel G."/>
            <person name="Miranda-Saavedra D."/>
            <person name="Morales J."/>
            <person name="Moreau H."/>
            <person name="Motomura T."/>
            <person name="Nagasato C."/>
            <person name="Napoli C.A."/>
            <person name="Nelson D.R."/>
            <person name="Nyvall-Collen P."/>
            <person name="Peters A.F."/>
            <person name="Pommier C."/>
            <person name="Potin P."/>
            <person name="Poulain J."/>
            <person name="Quesneville H."/>
            <person name="Read B."/>
            <person name="Rensing S.A."/>
            <person name="Ritter A."/>
            <person name="Rousvoal S."/>
            <person name="Samanta M."/>
            <person name="Samson G."/>
            <person name="Schroeder D.C."/>
            <person name="Segurens B."/>
            <person name="Strittmatter M."/>
            <person name="Tonon T."/>
            <person name="Tregear J.W."/>
            <person name="Valentin K."/>
            <person name="von Dassow P."/>
            <person name="Yamagishi T."/>
            <person name="Van de Peer Y."/>
            <person name="Wincker P."/>
        </authorList>
    </citation>
    <scope>NUCLEOTIDE SEQUENCE [LARGE SCALE GENOMIC DNA]</scope>
    <source>
        <strain evidence="9">Ec32 / CCAP1310/4</strain>
    </source>
</reference>
<keyword evidence="3 5" id="KW-0479">Metal-binding</keyword>
<dbReference type="AlphaFoldDB" id="D7G637"/>
<dbReference type="Gene3D" id="3.20.20.330">
    <property type="entry name" value="Homocysteine-binding-like domain"/>
    <property type="match status" value="1"/>
</dbReference>
<dbReference type="SUPFAM" id="SSF82282">
    <property type="entry name" value="Homocysteine S-methyltransferase"/>
    <property type="match status" value="1"/>
</dbReference>
<protein>
    <submittedName>
        <fullName evidence="8">Homocysteine S-methyltransferase</fullName>
        <ecNumber evidence="8">2.1.1.10</ecNumber>
    </submittedName>
</protein>
<evidence type="ECO:0000256" key="2">
    <source>
        <dbReference type="ARBA" id="ARBA00022679"/>
    </source>
</evidence>
<sequence>MASSPLDPFLLENGFVVLDGGLATELEAQGADLTGDLWSAALLADNPSIIRNTHLAYFRAGADVATSASYQASFEGFLRKGIGPERAEELLLLSVRLAVEARDQFWAEYQEERPASRPAPTKPQTLRQPSQPTATAIEEEENAKQHQQPVRGSDGRRHRRRLRPLVAASLGCYGAVLADGSEYRGDYVDTPAGSLKEFHARRLEILARADGVDMVVFETVPCLAEVRAILSLLQDFRPRVSAVISVSCKDDQHLRSGERLHDFADLIWRHAEEQDAAEGPPAVVATTTTTTTRPACVAAVGVNCTSPSHAAGTLRALAAARARPDARHGAPRETPPSRVALVAYPNSGEEWDASVRDWVEGTGLRDREAGGGGGAEEFGRMARDEWFAAGATVVGGCCRTRPAHVAEIRRALASAAEEGVQEGEGQQRTGWHQEPS</sequence>
<feature type="region of interest" description="Disordered" evidence="6">
    <location>
        <begin position="111"/>
        <end position="158"/>
    </location>
</feature>
<evidence type="ECO:0000259" key="7">
    <source>
        <dbReference type="PROSITE" id="PS50970"/>
    </source>
</evidence>
<dbReference type="InterPro" id="IPR051486">
    <property type="entry name" value="Hcy_S-methyltransferase"/>
</dbReference>
<evidence type="ECO:0000313" key="9">
    <source>
        <dbReference type="Proteomes" id="UP000002630"/>
    </source>
</evidence>
<dbReference type="PANTHER" id="PTHR46015">
    <property type="entry name" value="ZGC:172121"/>
    <property type="match status" value="1"/>
</dbReference>
<organism evidence="8 9">
    <name type="scientific">Ectocarpus siliculosus</name>
    <name type="common">Brown alga</name>
    <name type="synonym">Conferva siliculosa</name>
    <dbReference type="NCBI Taxonomy" id="2880"/>
    <lineage>
        <taxon>Eukaryota</taxon>
        <taxon>Sar</taxon>
        <taxon>Stramenopiles</taxon>
        <taxon>Ochrophyta</taxon>
        <taxon>PX clade</taxon>
        <taxon>Phaeophyceae</taxon>
        <taxon>Ectocarpales</taxon>
        <taxon>Ectocarpaceae</taxon>
        <taxon>Ectocarpus</taxon>
    </lineage>
</organism>
<feature type="domain" description="Hcy-binding" evidence="7">
    <location>
        <begin position="4"/>
        <end position="412"/>
    </location>
</feature>
<keyword evidence="2 5" id="KW-0808">Transferase</keyword>
<dbReference type="InterPro" id="IPR017226">
    <property type="entry name" value="BHMT-like"/>
</dbReference>
<dbReference type="eggNOG" id="KOG1579">
    <property type="taxonomic scope" value="Eukaryota"/>
</dbReference>
<name>D7G637_ECTSI</name>
<keyword evidence="1 5" id="KW-0489">Methyltransferase</keyword>
<dbReference type="Proteomes" id="UP000002630">
    <property type="component" value="Unassembled WGS sequence"/>
</dbReference>
<evidence type="ECO:0000256" key="1">
    <source>
        <dbReference type="ARBA" id="ARBA00022603"/>
    </source>
</evidence>
<dbReference type="STRING" id="2880.D7G637"/>
<dbReference type="InterPro" id="IPR036589">
    <property type="entry name" value="HCY_dom_sf"/>
</dbReference>
<dbReference type="NCBIfam" id="NF007020">
    <property type="entry name" value="PRK09485.1"/>
    <property type="match status" value="1"/>
</dbReference>
<dbReference type="GO" id="GO:0009086">
    <property type="term" value="P:methionine biosynthetic process"/>
    <property type="evidence" value="ECO:0007669"/>
    <property type="project" value="InterPro"/>
</dbReference>
<dbReference type="Pfam" id="PF02574">
    <property type="entry name" value="S-methyl_trans"/>
    <property type="match status" value="1"/>
</dbReference>
<dbReference type="GO" id="GO:0008270">
    <property type="term" value="F:zinc ion binding"/>
    <property type="evidence" value="ECO:0007669"/>
    <property type="project" value="InterPro"/>
</dbReference>
<keyword evidence="4 5" id="KW-0862">Zinc</keyword>
<dbReference type="PANTHER" id="PTHR46015:SF1">
    <property type="entry name" value="HOMOCYSTEINE S-METHYLTRANSFERASE-LIKE ISOFORM 1"/>
    <property type="match status" value="1"/>
</dbReference>
<dbReference type="GO" id="GO:0033528">
    <property type="term" value="P:S-methylmethionine cycle"/>
    <property type="evidence" value="ECO:0007669"/>
    <property type="project" value="TreeGrafter"/>
</dbReference>
<feature type="binding site" evidence="5">
    <location>
        <position position="397"/>
    </location>
    <ligand>
        <name>Zn(2+)</name>
        <dbReference type="ChEBI" id="CHEBI:29105"/>
    </ligand>
</feature>
<dbReference type="GO" id="GO:0008898">
    <property type="term" value="F:S-adenosylmethionine-homocysteine S-methyltransferase activity"/>
    <property type="evidence" value="ECO:0007669"/>
    <property type="project" value="TreeGrafter"/>
</dbReference>
<feature type="region of interest" description="Disordered" evidence="6">
    <location>
        <begin position="415"/>
        <end position="436"/>
    </location>
</feature>
<evidence type="ECO:0000313" key="8">
    <source>
        <dbReference type="EMBL" id="CBJ27446.1"/>
    </source>
</evidence>
<feature type="compositionally biased region" description="Polar residues" evidence="6">
    <location>
        <begin position="122"/>
        <end position="134"/>
    </location>
</feature>
<accession>D7G637</accession>
<keyword evidence="9" id="KW-1185">Reference proteome</keyword>
<evidence type="ECO:0000256" key="6">
    <source>
        <dbReference type="SAM" id="MobiDB-lite"/>
    </source>
</evidence>
<proteinExistence type="predicted"/>
<dbReference type="InParanoid" id="D7G637"/>
<dbReference type="GO" id="GO:0032259">
    <property type="term" value="P:methylation"/>
    <property type="evidence" value="ECO:0007669"/>
    <property type="project" value="UniProtKB-KW"/>
</dbReference>